<organism evidence="1 2">
    <name type="scientific">Pseudomonas syringae pv. maculicola</name>
    <dbReference type="NCBI Taxonomy" id="59511"/>
    <lineage>
        <taxon>Bacteria</taxon>
        <taxon>Pseudomonadati</taxon>
        <taxon>Pseudomonadota</taxon>
        <taxon>Gammaproteobacteria</taxon>
        <taxon>Pseudomonadales</taxon>
        <taxon>Pseudomonadaceae</taxon>
        <taxon>Pseudomonas</taxon>
    </lineage>
</organism>
<comment type="caution">
    <text evidence="1">The sequence shown here is derived from an EMBL/GenBank/DDBJ whole genome shotgun (WGS) entry which is preliminary data.</text>
</comment>
<proteinExistence type="predicted"/>
<reference evidence="1 2" key="1">
    <citation type="submission" date="2018-08" db="EMBL/GenBank/DDBJ databases">
        <title>Recombination of ecologically and evolutionarily significant loci maintains genetic cohesion in the Pseudomonas syringae species complex.</title>
        <authorList>
            <person name="Dillon M."/>
            <person name="Thakur S."/>
            <person name="Almeida R.N.D."/>
            <person name="Weir B.S."/>
            <person name="Guttman D.S."/>
        </authorList>
    </citation>
    <scope>NUCLEOTIDE SEQUENCE [LARGE SCALE GENOMIC DNA]</scope>
    <source>
        <strain evidence="1 2">ICMP 11281</strain>
    </source>
</reference>
<dbReference type="AlphaFoldDB" id="A0A3M6BUR6"/>
<name>A0A3M6BUR6_PSEYM</name>
<evidence type="ECO:0000313" key="1">
    <source>
        <dbReference type="EMBL" id="RMV35137.1"/>
    </source>
</evidence>
<gene>
    <name evidence="1" type="ORF">ALP13_02997</name>
</gene>
<dbReference type="EMBL" id="RBUQ01000202">
    <property type="protein sequence ID" value="RMV35137.1"/>
    <property type="molecule type" value="Genomic_DNA"/>
</dbReference>
<evidence type="ECO:0000313" key="2">
    <source>
        <dbReference type="Proteomes" id="UP000271631"/>
    </source>
</evidence>
<protein>
    <submittedName>
        <fullName evidence="1">Phage integrase protein</fullName>
    </submittedName>
</protein>
<sequence length="306" mass="35118">MDEFSIHLQLQVRSPEGIGTFTANRLQSQAIKSAYIFFPGSPLNFLTDLPIISHSSLNKETTETPSMGEMTDHLTPYRYLFEGLTDFVLKGRAFPYRIPYMDTEATLLPAEYAITTPAVHHTAKVGNHNFWNYRDGRVNSLEECKTRSSQTERHLNRQRHEALRELEDANFNLRHRKRIWLAALAQDAFISHFVANTGINEAPLRELVWSNDYTVENSDNAGFIVIKQRAGGMEQYFEIQKVFLKDFKKFLELREYLTNGLPHPYLFINITKDAAKPTPIKSSCIHFANGKIRSFLEPEFSGLGKV</sequence>
<accession>A0A3M6BUR6</accession>
<dbReference type="Proteomes" id="UP000271631">
    <property type="component" value="Unassembled WGS sequence"/>
</dbReference>
<dbReference type="RefSeq" id="WP_183145769.1">
    <property type="nucleotide sequence ID" value="NZ_RBUQ01000202.1"/>
</dbReference>